<dbReference type="Gene3D" id="1.25.40.10">
    <property type="entry name" value="Tetratricopeptide repeat domain"/>
    <property type="match status" value="1"/>
</dbReference>
<keyword evidence="2" id="KW-1185">Reference proteome</keyword>
<dbReference type="InterPro" id="IPR011990">
    <property type="entry name" value="TPR-like_helical_dom_sf"/>
</dbReference>
<sequence>MRIENTGFHGFRFIIPQAILCLGLFGTASNLTLGQEPPSAVGNALQGLFNPGSAPDANTMGLLQRSNFIDKVASATGRIEIALVVDATESMEKELQGIRSMLLSMLNDVRRIAGEEVYVQVVVYRDTDAASGVVSWPLGTQSFTNAPEIIEKGLAKLKPESGAPYFHEAVDQGLYAALSELKWNPNDRTARWVFLIGDAPPFDNGFSEPESKAERKHSTEQLVQLAQQQGIEINAILCPTREKDAAIYEQVVGLTRYFFGELTSQTGGWMLDLSDPQLVSSVEQAARNAVSEFIKIDAITRAEIEEVRSAAGAQKAKIAPQTRVRVAVMPHLKLEEMNFSRRDPAVRFADEMRSQLETIGLDVDVVSNHVLERTFYKINTKGMPREAALQLIGQGVDADYVFWGALIDGSPDRVESGVLDTKTGRFVVSIPGGVETEFPARASLCSTVLDALAQASKQGGNPIQLARVQRKFQTRLVASTEELERLTIAARGSIADAMQLQMGEGNSQQLFQDAQRDLEAALKLDPTDPIVNLLLSNVYFSQYQILQAAQSPDAASKRRLASQFIGEAKRNSNRLLDADRIEIDADFSFIRGNFGEAAKLYEQLAEQGDTLSHVERARWMLTGIYSGDWGIDESAPELVDANKARTQVVQLLAFFAESPHTRLLEKHLLWDEQSGSTLSASLPRTHVALPLE</sequence>
<dbReference type="RefSeq" id="WP_145080765.1">
    <property type="nucleotide sequence ID" value="NZ_CP036298.1"/>
</dbReference>
<name>A0A518GAD2_9BACT</name>
<dbReference type="GO" id="GO:0004674">
    <property type="term" value="F:protein serine/threonine kinase activity"/>
    <property type="evidence" value="ECO:0007669"/>
    <property type="project" value="TreeGrafter"/>
</dbReference>
<evidence type="ECO:0008006" key="3">
    <source>
        <dbReference type="Google" id="ProtNLM"/>
    </source>
</evidence>
<dbReference type="OrthoDB" id="247241at2"/>
<dbReference type="SUPFAM" id="SSF53300">
    <property type="entry name" value="vWA-like"/>
    <property type="match status" value="1"/>
</dbReference>
<dbReference type="Proteomes" id="UP000318017">
    <property type="component" value="Chromosome"/>
</dbReference>
<protein>
    <recommendedName>
        <fullName evidence="3">VWFA domain-containing protein</fullName>
    </recommendedName>
</protein>
<evidence type="ECO:0000313" key="2">
    <source>
        <dbReference type="Proteomes" id="UP000318017"/>
    </source>
</evidence>
<dbReference type="AlphaFoldDB" id="A0A518GAD2"/>
<dbReference type="GO" id="GO:0005737">
    <property type="term" value="C:cytoplasm"/>
    <property type="evidence" value="ECO:0007669"/>
    <property type="project" value="TreeGrafter"/>
</dbReference>
<gene>
    <name evidence="1" type="ORF">Q31a_38770</name>
</gene>
<evidence type="ECO:0000313" key="1">
    <source>
        <dbReference type="EMBL" id="QDV25551.1"/>
    </source>
</evidence>
<dbReference type="Gene3D" id="3.40.50.410">
    <property type="entry name" value="von Willebrand factor, type A domain"/>
    <property type="match status" value="1"/>
</dbReference>
<dbReference type="InterPro" id="IPR052969">
    <property type="entry name" value="Thr-specific_kinase-like"/>
</dbReference>
<dbReference type="PANTHER" id="PTHR47763">
    <property type="entry name" value="ALPHA-PROTEIN KINASE VWKA"/>
    <property type="match status" value="1"/>
</dbReference>
<proteinExistence type="predicted"/>
<organism evidence="1 2">
    <name type="scientific">Aureliella helgolandensis</name>
    <dbReference type="NCBI Taxonomy" id="2527968"/>
    <lineage>
        <taxon>Bacteria</taxon>
        <taxon>Pseudomonadati</taxon>
        <taxon>Planctomycetota</taxon>
        <taxon>Planctomycetia</taxon>
        <taxon>Pirellulales</taxon>
        <taxon>Pirellulaceae</taxon>
        <taxon>Aureliella</taxon>
    </lineage>
</organism>
<reference evidence="1 2" key="1">
    <citation type="submission" date="2019-02" db="EMBL/GenBank/DDBJ databases">
        <title>Deep-cultivation of Planctomycetes and their phenomic and genomic characterization uncovers novel biology.</title>
        <authorList>
            <person name="Wiegand S."/>
            <person name="Jogler M."/>
            <person name="Boedeker C."/>
            <person name="Pinto D."/>
            <person name="Vollmers J."/>
            <person name="Rivas-Marin E."/>
            <person name="Kohn T."/>
            <person name="Peeters S.H."/>
            <person name="Heuer A."/>
            <person name="Rast P."/>
            <person name="Oberbeckmann S."/>
            <person name="Bunk B."/>
            <person name="Jeske O."/>
            <person name="Meyerdierks A."/>
            <person name="Storesund J.E."/>
            <person name="Kallscheuer N."/>
            <person name="Luecker S."/>
            <person name="Lage O.M."/>
            <person name="Pohl T."/>
            <person name="Merkel B.J."/>
            <person name="Hornburger P."/>
            <person name="Mueller R.-W."/>
            <person name="Bruemmer F."/>
            <person name="Labrenz M."/>
            <person name="Spormann A.M."/>
            <person name="Op den Camp H."/>
            <person name="Overmann J."/>
            <person name="Amann R."/>
            <person name="Jetten M.S.M."/>
            <person name="Mascher T."/>
            <person name="Medema M.H."/>
            <person name="Devos D.P."/>
            <person name="Kaster A.-K."/>
            <person name="Ovreas L."/>
            <person name="Rohde M."/>
            <person name="Galperin M.Y."/>
            <person name="Jogler C."/>
        </authorList>
    </citation>
    <scope>NUCLEOTIDE SEQUENCE [LARGE SCALE GENOMIC DNA]</scope>
    <source>
        <strain evidence="1 2">Q31a</strain>
    </source>
</reference>
<dbReference type="InterPro" id="IPR036465">
    <property type="entry name" value="vWFA_dom_sf"/>
</dbReference>
<accession>A0A518GAD2</accession>
<dbReference type="EMBL" id="CP036298">
    <property type="protein sequence ID" value="QDV25551.1"/>
    <property type="molecule type" value="Genomic_DNA"/>
</dbReference>
<dbReference type="PANTHER" id="PTHR47763:SF1">
    <property type="entry name" value="DUF659 DOMAIN-CONTAINING PROTEIN"/>
    <property type="match status" value="1"/>
</dbReference>
<dbReference type="KEGG" id="ahel:Q31a_38770"/>